<evidence type="ECO:0000313" key="6">
    <source>
        <dbReference type="Proteomes" id="UP000002668"/>
    </source>
</evidence>
<dbReference type="InParanoid" id="E5A2T5"/>
<dbReference type="STRING" id="985895.E5A2T5"/>
<evidence type="ECO:0000256" key="3">
    <source>
        <dbReference type="SAM" id="MobiDB-lite"/>
    </source>
</evidence>
<dbReference type="Pfam" id="PF00651">
    <property type="entry name" value="BTB"/>
    <property type="match status" value="1"/>
</dbReference>
<dbReference type="Gene3D" id="3.30.710.10">
    <property type="entry name" value="Potassium Channel Kv1.1, Chain A"/>
    <property type="match status" value="1"/>
</dbReference>
<dbReference type="AlphaFoldDB" id="E5A2T5"/>
<evidence type="ECO:0000256" key="2">
    <source>
        <dbReference type="ARBA" id="ARBA00022737"/>
    </source>
</evidence>
<dbReference type="Pfam" id="PF24681">
    <property type="entry name" value="Kelch_KLHDC2_KLHL20_DRC7"/>
    <property type="match status" value="1"/>
</dbReference>
<dbReference type="PROSITE" id="PS50097">
    <property type="entry name" value="BTB"/>
    <property type="match status" value="1"/>
</dbReference>
<dbReference type="eggNOG" id="KOG0379">
    <property type="taxonomic scope" value="Eukaryota"/>
</dbReference>
<dbReference type="OrthoDB" id="432528at2759"/>
<dbReference type="InterPro" id="IPR011333">
    <property type="entry name" value="SKP1/BTB/POZ_sf"/>
</dbReference>
<dbReference type="CDD" id="cd14733">
    <property type="entry name" value="BACK"/>
    <property type="match status" value="1"/>
</dbReference>
<feature type="region of interest" description="Disordered" evidence="3">
    <location>
        <begin position="861"/>
        <end position="888"/>
    </location>
</feature>
<feature type="region of interest" description="Disordered" evidence="3">
    <location>
        <begin position="149"/>
        <end position="207"/>
    </location>
</feature>
<organism evidence="6">
    <name type="scientific">Leptosphaeria maculans (strain JN3 / isolate v23.1.3 / race Av1-4-5-6-7-8)</name>
    <name type="common">Blackleg fungus</name>
    <name type="synonym">Phoma lingam</name>
    <dbReference type="NCBI Taxonomy" id="985895"/>
    <lineage>
        <taxon>Eukaryota</taxon>
        <taxon>Fungi</taxon>
        <taxon>Dikarya</taxon>
        <taxon>Ascomycota</taxon>
        <taxon>Pezizomycotina</taxon>
        <taxon>Dothideomycetes</taxon>
        <taxon>Pleosporomycetidae</taxon>
        <taxon>Pleosporales</taxon>
        <taxon>Pleosporineae</taxon>
        <taxon>Leptosphaeriaceae</taxon>
        <taxon>Plenodomus</taxon>
        <taxon>Plenodomus lingam/Leptosphaeria maculans species complex</taxon>
    </lineage>
</organism>
<dbReference type="PANTHER" id="PTHR46093:SF18">
    <property type="entry name" value="FIBRONECTIN TYPE-III DOMAIN-CONTAINING PROTEIN"/>
    <property type="match status" value="1"/>
</dbReference>
<dbReference type="InterPro" id="IPR015915">
    <property type="entry name" value="Kelch-typ_b-propeller"/>
</dbReference>
<dbReference type="Proteomes" id="UP000002668">
    <property type="component" value="Genome"/>
</dbReference>
<dbReference type="SUPFAM" id="SSF54695">
    <property type="entry name" value="POZ domain"/>
    <property type="match status" value="1"/>
</dbReference>
<keyword evidence="1" id="KW-0880">Kelch repeat</keyword>
<dbReference type="InterPro" id="IPR000210">
    <property type="entry name" value="BTB/POZ_dom"/>
</dbReference>
<evidence type="ECO:0000259" key="4">
    <source>
        <dbReference type="PROSITE" id="PS50097"/>
    </source>
</evidence>
<keyword evidence="6" id="KW-1185">Reference proteome</keyword>
<accession>E5A2T5</accession>
<dbReference type="eggNOG" id="KOG1426">
    <property type="taxonomic scope" value="Eukaryota"/>
</dbReference>
<dbReference type="GeneID" id="13281776"/>
<gene>
    <name evidence="5" type="ORF">LEMA_P092900.1</name>
</gene>
<proteinExistence type="predicted"/>
<feature type="domain" description="BTB" evidence="4">
    <location>
        <begin position="663"/>
        <end position="738"/>
    </location>
</feature>
<protein>
    <recommendedName>
        <fullName evidence="4">BTB domain-containing protein</fullName>
    </recommendedName>
</protein>
<evidence type="ECO:0000313" key="5">
    <source>
        <dbReference type="EMBL" id="CBX97881.1"/>
    </source>
</evidence>
<dbReference type="Gene3D" id="2.120.10.80">
    <property type="entry name" value="Kelch-type beta propeller"/>
    <property type="match status" value="1"/>
</dbReference>
<keyword evidence="2" id="KW-0677">Repeat</keyword>
<name>E5A2T5_LEPMJ</name>
<dbReference type="PANTHER" id="PTHR46093">
    <property type="entry name" value="ACYL-COA-BINDING DOMAIN-CONTAINING PROTEIN 5"/>
    <property type="match status" value="1"/>
</dbReference>
<evidence type="ECO:0000256" key="1">
    <source>
        <dbReference type="ARBA" id="ARBA00022441"/>
    </source>
</evidence>
<dbReference type="VEuPathDB" id="FungiDB:LEMA_P092900.1"/>
<reference evidence="6" key="1">
    <citation type="journal article" date="2011" name="Nat. Commun.">
        <title>Effector diversification within compartments of the Leptosphaeria maculans genome affected by Repeat-Induced Point mutations.</title>
        <authorList>
            <person name="Rouxel T."/>
            <person name="Grandaubert J."/>
            <person name="Hane J.K."/>
            <person name="Hoede C."/>
            <person name="van de Wouw A.P."/>
            <person name="Couloux A."/>
            <person name="Dominguez V."/>
            <person name="Anthouard V."/>
            <person name="Bally P."/>
            <person name="Bourras S."/>
            <person name="Cozijnsen A.J."/>
            <person name="Ciuffetti L.M."/>
            <person name="Degrave A."/>
            <person name="Dilmaghani A."/>
            <person name="Duret L."/>
            <person name="Fudal I."/>
            <person name="Goodwin S.B."/>
            <person name="Gout L."/>
            <person name="Glaser N."/>
            <person name="Linglin J."/>
            <person name="Kema G.H.J."/>
            <person name="Lapalu N."/>
            <person name="Lawrence C.B."/>
            <person name="May K."/>
            <person name="Meyer M."/>
            <person name="Ollivier B."/>
            <person name="Poulain J."/>
            <person name="Schoch C.L."/>
            <person name="Simon A."/>
            <person name="Spatafora J.W."/>
            <person name="Stachowiak A."/>
            <person name="Turgeon B.G."/>
            <person name="Tyler B.M."/>
            <person name="Vincent D."/>
            <person name="Weissenbach J."/>
            <person name="Amselem J."/>
            <person name="Quesneville H."/>
            <person name="Oliver R.P."/>
            <person name="Wincker P."/>
            <person name="Balesdent M.-H."/>
            <person name="Howlett B.J."/>
        </authorList>
    </citation>
    <scope>NUCLEOTIDE SEQUENCE [LARGE SCALE GENOMIC DNA]</scope>
    <source>
        <strain evidence="6">JN3 / isolate v23.1.3 / race Av1-4-5-6-7-8</strain>
    </source>
</reference>
<dbReference type="HOGENOM" id="CLU_014024_0_0_1"/>
<sequence length="888" mass="97477">MTSHDWPSPLLSPFRLVRLKAGGNECRMRCAGRDDALALPLFSSSFSFSVPCNACIVRDEWARPAYFVALVQCSLLHRPALSDKTSFRQSAVASGTAALLPWLGESAFPHPAFFPATAHRPLSLCKLPYMSSFNAFTTAEQRHLFALQGPDHNRSPQSLSLARSMAHPTARPALAPPTAFPPALTSTPSPAPTTTPASTGSNSNTFLMSASPVRSRRSAVEGYKPRMISTIGAKPACLVNASVTYVGDDQIYAFGGFDQYTDEVYNHVLRLNLLTRQWNLVDNYGDIPGVRMGHTACLWQGNKLLVFGGENEHRQHLADVIVFDLKTAHWTQPELHGPIPRGRARHSAVIYDDKLYISGGQTGHDSVLDDICYLDLKTWTWSRTWRFVPRYDHASWIWNGRIWIFGGINDDMEKSNEIWWLDLRGSPEFDHAMKFGTGDRQLTSSRHRFAVPASGQVATGSTGYTANSSVQSYHGMSASRSPYVAPGSISSLKFHSSPNLPSQAAGTHFHIFSSGCLLDFVTPAELSCETSLSSLELDTLRWQKLAEGKDLYSPNYRWHYCTTNPEGTHAWLLGSPVESTGEGNHNGEYLSDVLAIDLRKYGILGNELASDSRSKMMPSSDANVSSHLSGIGADLSLTFDQPPESGNGADFIITADADDEDYVDVSPTTGSPSLSTTPVSRPIHVHKLILHARWPHFARLWSAQMAEFHSKKMHIPEPYSAVRAFLFYLYTDSIAPNPQSGPSLSDVAGMLVMSNIYDMPRLRLLCVNRLGRELDVEHAAVIWERAATAGEDWLKQRAAAFCMQNFGRVVRTAGFRNLSPASVIELCCEASPESRVVGGEELDLLGQVTGRTFGVASTRKRSLGSAGVLTGGEEDGEEEVEDEGMDVN</sequence>
<dbReference type="EMBL" id="FP929132">
    <property type="protein sequence ID" value="CBX97881.1"/>
    <property type="molecule type" value="Genomic_DNA"/>
</dbReference>
<feature type="compositionally biased region" description="Acidic residues" evidence="3">
    <location>
        <begin position="872"/>
        <end position="888"/>
    </location>
</feature>
<feature type="compositionally biased region" description="Low complexity" evidence="3">
    <location>
        <begin position="181"/>
        <end position="199"/>
    </location>
</feature>
<dbReference type="SUPFAM" id="SSF117281">
    <property type="entry name" value="Kelch motif"/>
    <property type="match status" value="1"/>
</dbReference>